<dbReference type="Bgee" id="FBgn0039044">
    <property type="expression patterns" value="Expressed in adult midgut enterocyte in digestive tract and 47 other cell types or tissues"/>
</dbReference>
<dbReference type="GO" id="GO:0035234">
    <property type="term" value="P:ectopic germ cell programmed cell death"/>
    <property type="evidence" value="ECO:0000315"/>
    <property type="project" value="FlyBase"/>
</dbReference>
<dbReference type="GO" id="GO:0008340">
    <property type="term" value="P:determination of adult lifespan"/>
    <property type="evidence" value="ECO:0000315"/>
    <property type="project" value="FlyBase"/>
</dbReference>
<dbReference type="VEuPathDB" id="VectorBase:FBgn0039044"/>
<dbReference type="GO" id="GO:0010212">
    <property type="term" value="P:response to ionizing radiation"/>
    <property type="evidence" value="ECO:0000315"/>
    <property type="project" value="FlyBase"/>
</dbReference>
<dbReference type="GO" id="GO:0006915">
    <property type="term" value="P:apoptotic process"/>
    <property type="evidence" value="ECO:0000315"/>
    <property type="project" value="FlyBase"/>
</dbReference>
<gene>
    <name evidence="2" type="primary">p53</name>
    <name evidence="1" type="synonym">p53s</name>
    <name evidence="2" type="ORF">CG33336</name>
</gene>
<reference evidence="1" key="1">
    <citation type="journal article" date="2005" name="Genes Dev.">
        <title>p53 isoforms can regulate p53 transcriptional activity.</title>
        <authorList>
            <person name="Bourdon J.C."/>
            <person name="Fernandes K."/>
            <person name="Murray-Zmijewski F."/>
            <person name="Liu G."/>
            <person name="Diot A."/>
            <person name="Xirodimas D.P."/>
            <person name="Saville M.K."/>
            <person name="Lane D.P."/>
        </authorList>
    </citation>
    <scope>NUCLEOTIDE SEQUENCE</scope>
</reference>
<dbReference type="GO" id="GO:0005634">
    <property type="term" value="C:nucleus"/>
    <property type="evidence" value="ECO:0000314"/>
    <property type="project" value="FlyBase"/>
</dbReference>
<dbReference type="OrthoDB" id="5915660at2759"/>
<dbReference type="GO" id="GO:0042771">
    <property type="term" value="P:intrinsic apoptotic signaling pathway in response to DNA damage by p53 class mediator"/>
    <property type="evidence" value="ECO:0000315"/>
    <property type="project" value="FlyBase"/>
</dbReference>
<evidence type="ECO:0000313" key="2">
    <source>
        <dbReference type="FlyBase" id="FBgn0039044"/>
    </source>
</evidence>
<dbReference type="GO" id="GO:0042127">
    <property type="term" value="P:regulation of cell population proliferation"/>
    <property type="evidence" value="ECO:0000315"/>
    <property type="project" value="FlyBase"/>
</dbReference>
<dbReference type="GO" id="GO:0007405">
    <property type="term" value="P:neuroblast proliferation"/>
    <property type="evidence" value="ECO:0000315"/>
    <property type="project" value="FlyBase"/>
</dbReference>
<dbReference type="GO" id="GO:0014016">
    <property type="term" value="P:neuroblast differentiation"/>
    <property type="evidence" value="ECO:0000315"/>
    <property type="project" value="FlyBase"/>
</dbReference>
<dbReference type="GO" id="GO:0009267">
    <property type="term" value="P:cellular response to starvation"/>
    <property type="evidence" value="ECO:0000315"/>
    <property type="project" value="FlyBase"/>
</dbReference>
<dbReference type="GO" id="GO:0016239">
    <property type="term" value="P:positive regulation of macroautophagy"/>
    <property type="evidence" value="ECO:0000315"/>
    <property type="project" value="FlyBase"/>
</dbReference>
<evidence type="ECO:0000313" key="1">
    <source>
        <dbReference type="EMBL" id="ABB80265.1"/>
    </source>
</evidence>
<dbReference type="GO" id="GO:0000976">
    <property type="term" value="F:transcription cis-regulatory region binding"/>
    <property type="evidence" value="ECO:0000314"/>
    <property type="project" value="FlyBase"/>
</dbReference>
<proteinExistence type="evidence at transcript level"/>
<dbReference type="EMBL" id="DQ191320">
    <property type="protein sequence ID" value="ABB80265.1"/>
    <property type="molecule type" value="mRNA"/>
</dbReference>
<dbReference type="GO" id="GO:0042246">
    <property type="term" value="P:tissue regeneration"/>
    <property type="evidence" value="ECO:0000315"/>
    <property type="project" value="FlyBase"/>
</dbReference>
<organism evidence="1">
    <name type="scientific">Drosophila melanogaster</name>
    <name type="common">Fruit fly</name>
    <dbReference type="NCBI Taxonomy" id="7227"/>
    <lineage>
        <taxon>Eukaryota</taxon>
        <taxon>Metazoa</taxon>
        <taxon>Ecdysozoa</taxon>
        <taxon>Arthropoda</taxon>
        <taxon>Hexapoda</taxon>
        <taxon>Insecta</taxon>
        <taxon>Pterygota</taxon>
        <taxon>Neoptera</taxon>
        <taxon>Endopterygota</taxon>
        <taxon>Diptera</taxon>
        <taxon>Brachycera</taxon>
        <taxon>Muscomorpha</taxon>
        <taxon>Ephydroidea</taxon>
        <taxon>Drosophilidae</taxon>
        <taxon>Drosophila</taxon>
        <taxon>Sophophora</taxon>
    </lineage>
</organism>
<dbReference type="GO" id="GO:0006974">
    <property type="term" value="P:DNA damage response"/>
    <property type="evidence" value="ECO:0000315"/>
    <property type="project" value="FlyBase"/>
</dbReference>
<dbReference type="GO" id="GO:0045787">
    <property type="term" value="P:positive regulation of cell cycle"/>
    <property type="evidence" value="ECO:0000316"/>
    <property type="project" value="FlyBase"/>
</dbReference>
<dbReference type="GO" id="GO:0046620">
    <property type="term" value="P:regulation of organ growth"/>
    <property type="evidence" value="ECO:0000315"/>
    <property type="project" value="FlyBase"/>
</dbReference>
<dbReference type="GO" id="GO:0009411">
    <property type="term" value="P:response to UV"/>
    <property type="evidence" value="ECO:0000315"/>
    <property type="project" value="FlyBase"/>
</dbReference>
<dbReference type="GO" id="GO:0007131">
    <property type="term" value="P:reciprocal meiotic recombination"/>
    <property type="evidence" value="ECO:0000315"/>
    <property type="project" value="FlyBase"/>
</dbReference>
<accession>Q2XVY6</accession>
<dbReference type="GO" id="GO:0048477">
    <property type="term" value="P:oogenesis"/>
    <property type="evidence" value="ECO:0000316"/>
    <property type="project" value="FlyBase"/>
</dbReference>
<dbReference type="GO" id="GO:0030330">
    <property type="term" value="P:DNA damage response, signal transduction by p53 class mediator"/>
    <property type="evidence" value="ECO:0000304"/>
    <property type="project" value="FlyBase"/>
</dbReference>
<dbReference type="GO" id="GO:0001097">
    <property type="term" value="F:TFIIH-class transcription factor complex binding"/>
    <property type="evidence" value="ECO:0000353"/>
    <property type="project" value="FlyBase"/>
</dbReference>
<dbReference type="GO" id="GO:0009314">
    <property type="term" value="P:response to radiation"/>
    <property type="evidence" value="ECO:0000304"/>
    <property type="project" value="FlyBase"/>
</dbReference>
<dbReference type="GO" id="GO:0006357">
    <property type="term" value="P:regulation of transcription by RNA polymerase II"/>
    <property type="evidence" value="ECO:0000315"/>
    <property type="project" value="FlyBase"/>
</dbReference>
<dbReference type="AlphaFoldDB" id="Q2XVY6"/>
<dbReference type="FlyBase" id="FBgn0039044">
    <property type="gene designation" value="p53"/>
</dbReference>
<protein>
    <submittedName>
        <fullName evidence="1">Truncated p53 splice variant isoform</fullName>
    </submittedName>
</protein>
<dbReference type="GO" id="GO:0060785">
    <property type="term" value="P:regulation of apoptosis involved in tissue homeostasis"/>
    <property type="evidence" value="ECO:0000315"/>
    <property type="project" value="FlyBase"/>
</dbReference>
<dbReference type="GO" id="GO:0001091">
    <property type="term" value="F:RNA polymerase II general transcription initiation factor binding"/>
    <property type="evidence" value="ECO:0000353"/>
    <property type="project" value="FlyBase"/>
</dbReference>
<name>Q2XVY6_DROME</name>
<dbReference type="AGR" id="FB:FBgn0039044"/>
<dbReference type="GO" id="GO:2000685">
    <property type="term" value="P:positive regulation of cellular response to X-ray"/>
    <property type="evidence" value="ECO:0000315"/>
    <property type="project" value="FlyBase"/>
</dbReference>
<sequence length="123" mass="13535">MSLHKSASFSLTFNQNTSIVSRSNSRTIFEAFKEFLDFWDIGNEVSAESAVRVSSNGAFNLPQSFGNESNEYAHLATPVDPAYGGNNTNNMMQFTNNLEILANNNSDGNNKINACNKFVCHKG</sequence>
<dbReference type="GO" id="GO:0008630">
    <property type="term" value="P:intrinsic apoptotic signaling pathway in response to DNA damage"/>
    <property type="evidence" value="ECO:0000315"/>
    <property type="project" value="FlyBase"/>
</dbReference>
<dbReference type="ExpressionAtlas" id="Q2XVY6">
    <property type="expression patterns" value="baseline and differential"/>
</dbReference>
<dbReference type="GO" id="GO:0006282">
    <property type="term" value="P:regulation of DNA repair"/>
    <property type="evidence" value="ECO:0000315"/>
    <property type="project" value="FlyBase"/>
</dbReference>
<dbReference type="GO" id="GO:0045893">
    <property type="term" value="P:positive regulation of DNA-templated transcription"/>
    <property type="evidence" value="ECO:0000314"/>
    <property type="project" value="FlyBase"/>
</dbReference>
<dbReference type="GO" id="GO:0046533">
    <property type="term" value="P:negative regulation of photoreceptor cell differentiation"/>
    <property type="evidence" value="ECO:0000315"/>
    <property type="project" value="FlyBase"/>
</dbReference>
<dbReference type="GO" id="GO:0031625">
    <property type="term" value="F:ubiquitin protein ligase binding"/>
    <property type="evidence" value="ECO:0000353"/>
    <property type="project" value="FlyBase"/>
</dbReference>
<dbReference type="GO" id="GO:0031624">
    <property type="term" value="F:ubiquitin conjugating enzyme binding"/>
    <property type="evidence" value="ECO:0000353"/>
    <property type="project" value="FlyBase"/>
</dbReference>